<dbReference type="RefSeq" id="WP_006895892.1">
    <property type="nucleotide sequence ID" value="NZ_BAAARB010000009.1"/>
</dbReference>
<organism evidence="1 2">
    <name type="scientific">Gordonia cholesterolivorans</name>
    <dbReference type="NCBI Taxonomy" id="559625"/>
    <lineage>
        <taxon>Bacteria</taxon>
        <taxon>Bacillati</taxon>
        <taxon>Actinomycetota</taxon>
        <taxon>Actinomycetes</taxon>
        <taxon>Mycobacteriales</taxon>
        <taxon>Gordoniaceae</taxon>
        <taxon>Gordonia</taxon>
    </lineage>
</organism>
<sequence>MNRKTKGALAVGAGAILLLGGVGSYALWNDTEDIVGGNITTGDFGLDCGTGGTWTDVSPTMIGGSAINPLEDLMVPGDVWKYSGDCTVTATGKNMKATLGVNLGTTNVPSDNFVVTTSVNGTDTTTTPIDVTNGQELPVTVQVEFKESTPGTEDTNASVQVSNMKITLNQVRPS</sequence>
<evidence type="ECO:0000313" key="1">
    <source>
        <dbReference type="EMBL" id="GAA2380793.1"/>
    </source>
</evidence>
<dbReference type="EMBL" id="BAAARB010000009">
    <property type="protein sequence ID" value="GAA2380793.1"/>
    <property type="molecule type" value="Genomic_DNA"/>
</dbReference>
<dbReference type="NCBIfam" id="TIGR04088">
    <property type="entry name" value="cognate_SipW"/>
    <property type="match status" value="1"/>
</dbReference>
<evidence type="ECO:0000313" key="2">
    <source>
        <dbReference type="Proteomes" id="UP001501170"/>
    </source>
</evidence>
<dbReference type="InterPro" id="IPR024006">
    <property type="entry name" value="Alt_signal_exp_actinobact"/>
</dbReference>
<accession>A0ABN3HI14</accession>
<comment type="caution">
    <text evidence="1">The sequence shown here is derived from an EMBL/GenBank/DDBJ whole genome shotgun (WGS) entry which is preliminary data.</text>
</comment>
<gene>
    <name evidence="1" type="ORF">GCM10009855_21060</name>
</gene>
<proteinExistence type="predicted"/>
<protein>
    <recommendedName>
        <fullName evidence="3">Alternate-type signal peptide domain-containing protein</fullName>
    </recommendedName>
</protein>
<dbReference type="NCBIfam" id="TIGR04089">
    <property type="entry name" value="exp_by_SipW_III"/>
    <property type="match status" value="1"/>
</dbReference>
<keyword evidence="2" id="KW-1185">Reference proteome</keyword>
<dbReference type="Proteomes" id="UP001501170">
    <property type="component" value="Unassembled WGS sequence"/>
</dbReference>
<dbReference type="InterPro" id="IPR023833">
    <property type="entry name" value="Signal_pept_SipW-depend-type"/>
</dbReference>
<reference evidence="1 2" key="1">
    <citation type="journal article" date="2019" name="Int. J. Syst. Evol. Microbiol.">
        <title>The Global Catalogue of Microorganisms (GCM) 10K type strain sequencing project: providing services to taxonomists for standard genome sequencing and annotation.</title>
        <authorList>
            <consortium name="The Broad Institute Genomics Platform"/>
            <consortium name="The Broad Institute Genome Sequencing Center for Infectious Disease"/>
            <person name="Wu L."/>
            <person name="Ma J."/>
        </authorList>
    </citation>
    <scope>NUCLEOTIDE SEQUENCE [LARGE SCALE GENOMIC DNA]</scope>
    <source>
        <strain evidence="1 2">JCM 16227</strain>
    </source>
</reference>
<evidence type="ECO:0008006" key="3">
    <source>
        <dbReference type="Google" id="ProtNLM"/>
    </source>
</evidence>
<name>A0ABN3HI14_9ACTN</name>